<reference evidence="4" key="1">
    <citation type="journal article" date="2019" name="Int. J. Syst. Evol. Microbiol.">
        <title>The Global Catalogue of Microorganisms (GCM) 10K type strain sequencing project: providing services to taxonomists for standard genome sequencing and annotation.</title>
        <authorList>
            <consortium name="The Broad Institute Genomics Platform"/>
            <consortium name="The Broad Institute Genome Sequencing Center for Infectious Disease"/>
            <person name="Wu L."/>
            <person name="Ma J."/>
        </authorList>
    </citation>
    <scope>NUCLEOTIDE SEQUENCE [LARGE SCALE GENOMIC DNA]</scope>
    <source>
        <strain evidence="4">CGMCC 1.9106</strain>
    </source>
</reference>
<gene>
    <name evidence="3" type="ORF">ACFQO7_29500</name>
</gene>
<dbReference type="EMBL" id="JBHTAC010000042">
    <property type="protein sequence ID" value="MFC7246636.1"/>
    <property type="molecule type" value="Genomic_DNA"/>
</dbReference>
<sequence>MRLVALLIAAAFAVAGCGAPAGQTPVPRPAPQTVTVRLELAMDATGPQRDGVASWLQSRPEVASVAFESREQALARFREAYRDSGELVGSLSAADLPESFTVTLKADADVDGFVAAAQPLEGLDHVVPDEDQPPPD</sequence>
<organism evidence="3 4">
    <name type="scientific">Catellatospora aurea</name>
    <dbReference type="NCBI Taxonomy" id="1337874"/>
    <lineage>
        <taxon>Bacteria</taxon>
        <taxon>Bacillati</taxon>
        <taxon>Actinomycetota</taxon>
        <taxon>Actinomycetes</taxon>
        <taxon>Micromonosporales</taxon>
        <taxon>Micromonosporaceae</taxon>
        <taxon>Catellatospora</taxon>
    </lineage>
</organism>
<evidence type="ECO:0000313" key="3">
    <source>
        <dbReference type="EMBL" id="MFC7246636.1"/>
    </source>
</evidence>
<evidence type="ECO:0000313" key="4">
    <source>
        <dbReference type="Proteomes" id="UP001596392"/>
    </source>
</evidence>
<protein>
    <submittedName>
        <fullName evidence="3">Permease-like cell division protein FtsX</fullName>
    </submittedName>
</protein>
<keyword evidence="1" id="KW-0732">Signal</keyword>
<feature type="domain" description="FtsX extracellular" evidence="2">
    <location>
        <begin position="34"/>
        <end position="126"/>
    </location>
</feature>
<feature type="signal peptide" evidence="1">
    <location>
        <begin position="1"/>
        <end position="21"/>
    </location>
</feature>
<dbReference type="RefSeq" id="WP_376809471.1">
    <property type="nucleotide sequence ID" value="NZ_JBHTAC010000042.1"/>
</dbReference>
<dbReference type="Proteomes" id="UP001596392">
    <property type="component" value="Unassembled WGS sequence"/>
</dbReference>
<accession>A0ABW2H7H7</accession>
<keyword evidence="4" id="KW-1185">Reference proteome</keyword>
<evidence type="ECO:0000256" key="1">
    <source>
        <dbReference type="SAM" id="SignalP"/>
    </source>
</evidence>
<evidence type="ECO:0000259" key="2">
    <source>
        <dbReference type="Pfam" id="PF18075"/>
    </source>
</evidence>
<feature type="chain" id="PRO_5047108065" evidence="1">
    <location>
        <begin position="22"/>
        <end position="136"/>
    </location>
</feature>
<proteinExistence type="predicted"/>
<comment type="caution">
    <text evidence="3">The sequence shown here is derived from an EMBL/GenBank/DDBJ whole genome shotgun (WGS) entry which is preliminary data.</text>
</comment>
<name>A0ABW2H7H7_9ACTN</name>
<dbReference type="InterPro" id="IPR040690">
    <property type="entry name" value="FtsX_ECD"/>
</dbReference>
<dbReference type="PROSITE" id="PS51257">
    <property type="entry name" value="PROKAR_LIPOPROTEIN"/>
    <property type="match status" value="1"/>
</dbReference>
<dbReference type="Gene3D" id="3.30.70.3040">
    <property type="match status" value="1"/>
</dbReference>
<dbReference type="Pfam" id="PF18075">
    <property type="entry name" value="FtsX_ECD"/>
    <property type="match status" value="1"/>
</dbReference>